<dbReference type="Proteomes" id="UP000828390">
    <property type="component" value="Unassembled WGS sequence"/>
</dbReference>
<comment type="caution">
    <text evidence="1">The sequence shown here is derived from an EMBL/GenBank/DDBJ whole genome shotgun (WGS) entry which is preliminary data.</text>
</comment>
<organism evidence="1 2">
    <name type="scientific">Dreissena polymorpha</name>
    <name type="common">Zebra mussel</name>
    <name type="synonym">Mytilus polymorpha</name>
    <dbReference type="NCBI Taxonomy" id="45954"/>
    <lineage>
        <taxon>Eukaryota</taxon>
        <taxon>Metazoa</taxon>
        <taxon>Spiralia</taxon>
        <taxon>Lophotrochozoa</taxon>
        <taxon>Mollusca</taxon>
        <taxon>Bivalvia</taxon>
        <taxon>Autobranchia</taxon>
        <taxon>Heteroconchia</taxon>
        <taxon>Euheterodonta</taxon>
        <taxon>Imparidentia</taxon>
        <taxon>Neoheterodontei</taxon>
        <taxon>Myida</taxon>
        <taxon>Dreissenoidea</taxon>
        <taxon>Dreissenidae</taxon>
        <taxon>Dreissena</taxon>
    </lineage>
</organism>
<gene>
    <name evidence="1" type="ORF">DPMN_010108</name>
</gene>
<name>A0A9D4N3K4_DREPO</name>
<dbReference type="AlphaFoldDB" id="A0A9D4N3K4"/>
<sequence length="414" mass="46952">MDDSHEHVLSEQLCSSIHPVRYIGLALQQIPPACVLRTSGTNAKRQFHSVDFQSIASLLQNFFKSRNHTLGCGYDESRLRRFKTEVSLHIEDEHVLPLRADNNVSCLSLETRLYATPHTIPRGLKSNLSARKRSMSEVVKAWRSHASLVQYRQHSSCSIKAGSQESKSKGRLRRFRTELSLTSIDAFPLVEDPRDDVSSTSCSSEIASDMESFVTANESFVSTESLISHSNSVHTSHVDMPCSTPDMELREPRDRKYSRGVCYNVQNQTIMSYSESGSETDGSFVSANTRQTVDDVHGDIKDGDFRNTLASNSFFLEKYIINENKHRKYSRLSWVCLPKNRLSRSKVKSFESIARMTRIGTRHNVVTFPLDALFTQRVSSKKQKHSLTLVDLLCGCRKPAPRKRRCETELGLLR</sequence>
<reference evidence="1" key="1">
    <citation type="journal article" date="2019" name="bioRxiv">
        <title>The Genome of the Zebra Mussel, Dreissena polymorpha: A Resource for Invasive Species Research.</title>
        <authorList>
            <person name="McCartney M.A."/>
            <person name="Auch B."/>
            <person name="Kono T."/>
            <person name="Mallez S."/>
            <person name="Zhang Y."/>
            <person name="Obille A."/>
            <person name="Becker A."/>
            <person name="Abrahante J.E."/>
            <person name="Garbe J."/>
            <person name="Badalamenti J.P."/>
            <person name="Herman A."/>
            <person name="Mangelson H."/>
            <person name="Liachko I."/>
            <person name="Sullivan S."/>
            <person name="Sone E.D."/>
            <person name="Koren S."/>
            <person name="Silverstein K.A.T."/>
            <person name="Beckman K.B."/>
            <person name="Gohl D.M."/>
        </authorList>
    </citation>
    <scope>NUCLEOTIDE SEQUENCE</scope>
    <source>
        <strain evidence="1">Duluth1</strain>
        <tissue evidence="1">Whole animal</tissue>
    </source>
</reference>
<reference evidence="1" key="2">
    <citation type="submission" date="2020-11" db="EMBL/GenBank/DDBJ databases">
        <authorList>
            <person name="McCartney M.A."/>
            <person name="Auch B."/>
            <person name="Kono T."/>
            <person name="Mallez S."/>
            <person name="Becker A."/>
            <person name="Gohl D.M."/>
            <person name="Silverstein K.A.T."/>
            <person name="Koren S."/>
            <person name="Bechman K.B."/>
            <person name="Herman A."/>
            <person name="Abrahante J.E."/>
            <person name="Garbe J."/>
        </authorList>
    </citation>
    <scope>NUCLEOTIDE SEQUENCE</scope>
    <source>
        <strain evidence="1">Duluth1</strain>
        <tissue evidence="1">Whole animal</tissue>
    </source>
</reference>
<dbReference type="EMBL" id="JAIWYP010000001">
    <property type="protein sequence ID" value="KAH3886107.1"/>
    <property type="molecule type" value="Genomic_DNA"/>
</dbReference>
<evidence type="ECO:0000313" key="1">
    <source>
        <dbReference type="EMBL" id="KAH3886107.1"/>
    </source>
</evidence>
<accession>A0A9D4N3K4</accession>
<protein>
    <submittedName>
        <fullName evidence="1">Uncharacterized protein</fullName>
    </submittedName>
</protein>
<evidence type="ECO:0000313" key="2">
    <source>
        <dbReference type="Proteomes" id="UP000828390"/>
    </source>
</evidence>
<proteinExistence type="predicted"/>
<keyword evidence="2" id="KW-1185">Reference proteome</keyword>